<dbReference type="Gene3D" id="3.20.20.80">
    <property type="entry name" value="Glycosidases"/>
    <property type="match status" value="2"/>
</dbReference>
<evidence type="ECO:0000256" key="4">
    <source>
        <dbReference type="SAM" id="MobiDB-lite"/>
    </source>
</evidence>
<dbReference type="Proteomes" id="UP000307173">
    <property type="component" value="Unassembled WGS sequence"/>
</dbReference>
<dbReference type="FunFam" id="3.20.20.80:FF:000174">
    <property type="entry name" value="YIR007W-like protein"/>
    <property type="match status" value="1"/>
</dbReference>
<keyword evidence="3" id="KW-0326">Glycosidase</keyword>
<evidence type="ECO:0000256" key="2">
    <source>
        <dbReference type="ARBA" id="ARBA00022801"/>
    </source>
</evidence>
<keyword evidence="2" id="KW-0378">Hydrolase</keyword>
<evidence type="ECO:0000259" key="6">
    <source>
        <dbReference type="Pfam" id="PF18564"/>
    </source>
</evidence>
<dbReference type="Pfam" id="PF18564">
    <property type="entry name" value="Glyco_hydro_5_C"/>
    <property type="match status" value="1"/>
</dbReference>
<keyword evidence="8" id="KW-1185">Reference proteome</keyword>
<comment type="caution">
    <text evidence="7">The sequence shown here is derived from an EMBL/GenBank/DDBJ whole genome shotgun (WGS) entry which is preliminary data.</text>
</comment>
<dbReference type="GO" id="GO:1904462">
    <property type="term" value="P:ergosteryl 3-beta-D-glucoside catabolic process"/>
    <property type="evidence" value="ECO:0007669"/>
    <property type="project" value="TreeGrafter"/>
</dbReference>
<dbReference type="Pfam" id="PF00150">
    <property type="entry name" value="Cellulase"/>
    <property type="match status" value="1"/>
</dbReference>
<sequence>MQTAVRTVERMTKKQRGIHTAMDLNKTHHRSTSASPFKTKTIVIDNQGRFVERDSERVLHLHGINFSSSTKTPSYPLQSTHLRAEDCGFYDNADDISFTNKPFPANTAYEHLSRIKQCGFNTIRFVTTWEALEHKGPGIYDMEYIDYLTKLLKIVEEVGGLYVFIDPHQDVWARFCGGSGAPAWTLYAAGLEPRHFEKTLACKLHHYAEDPELYTKMVWATNYHRLASEVMFTMFFSGEIFLPKANINGVNIQTYLQSHFINAFAFLMNHFKKNIPEIFDTCLLGIESMNEPNSGLFGHEDLSTYSPTQELKLDESPTPIQSFRLGMGLPQQVDTYSLSVFGPTKNGSRWIDPEGVKAWIQPGEDKDEHYGFNRSSEWKLGECIFAQHGIWDISSGDLKKPFYFRAHPDTGRYFDSFKFNNTVFLDFWELFRNEMRKIDNNILLIMQPPVLQVPPMIEKKSKYVDNKTAIALHYYDGMSLMFQKWNRLFNVDTLGIMRGKYINPIFGLNFGEKNIRKSIRTQLKNMVEESNENCGEDIPVIFTETGMPFNMDNKEAYKSGKFDSQEAANDAIMTALENEQINFTYWCYNPSNTHEWGDYWNLEDFSIWSKDNSKDYSFQDSPTYSEWLKRNSPINNEVPRTGTSNEDDFLAESSSEHSSDSLSKTLLEESTHHFYGGNINAIDLSDGVRAVNAIIRPSPQLVNGIVRYCQFDHKTKGFELKVLSRKSKGECFPDIITLPLYHYHNGNYKITVSHGSFKVYGNRILQWIEWDHSNENGVIVELNVKVLEDNKGVHQKDCGGILKGLACGCF</sequence>
<dbReference type="GO" id="GO:0050295">
    <property type="term" value="F:steryl-beta-glucosidase activity"/>
    <property type="evidence" value="ECO:0007669"/>
    <property type="project" value="TreeGrafter"/>
</dbReference>
<accession>A0A4V4NG15</accession>
<evidence type="ECO:0000259" key="5">
    <source>
        <dbReference type="Pfam" id="PF00150"/>
    </source>
</evidence>
<name>A0A4V4NG15_9ASCO</name>
<dbReference type="InterPro" id="IPR052066">
    <property type="entry name" value="Glycosphingolipid_Hydrolases"/>
</dbReference>
<reference evidence="7 8" key="1">
    <citation type="journal article" date="2019" name="Front. Genet.">
        <title>Whole-Genome Sequencing of the Opportunistic Yeast Pathogen Candida inconspicua Uncovers Its Hybrid Origin.</title>
        <authorList>
            <person name="Mixao V."/>
            <person name="Hansen A.P."/>
            <person name="Saus E."/>
            <person name="Boekhout T."/>
            <person name="Lass-Florl C."/>
            <person name="Gabaldon T."/>
        </authorList>
    </citation>
    <scope>NUCLEOTIDE SEQUENCE [LARGE SCALE GENOMIC DNA]</scope>
    <source>
        <strain evidence="7 8">CBS 180</strain>
    </source>
</reference>
<dbReference type="EMBL" id="SELW01000166">
    <property type="protein sequence ID" value="TID30240.1"/>
    <property type="molecule type" value="Genomic_DNA"/>
</dbReference>
<evidence type="ECO:0000313" key="7">
    <source>
        <dbReference type="EMBL" id="TID30240.1"/>
    </source>
</evidence>
<dbReference type="InterPro" id="IPR017853">
    <property type="entry name" value="GH"/>
</dbReference>
<evidence type="ECO:0000256" key="3">
    <source>
        <dbReference type="ARBA" id="ARBA00023295"/>
    </source>
</evidence>
<gene>
    <name evidence="7" type="ORF">CANINC_001120</name>
</gene>
<evidence type="ECO:0000256" key="1">
    <source>
        <dbReference type="ARBA" id="ARBA00005641"/>
    </source>
</evidence>
<dbReference type="PANTHER" id="PTHR31308:SF5">
    <property type="entry name" value="ERGOSTERYL-BETA-GLUCOSIDASE"/>
    <property type="match status" value="1"/>
</dbReference>
<dbReference type="InterPro" id="IPR041036">
    <property type="entry name" value="GH5_C"/>
</dbReference>
<protein>
    <recommendedName>
        <fullName evidence="9">Glycoside hydrolase family 5 domain-containing protein</fullName>
    </recommendedName>
</protein>
<dbReference type="InterPro" id="IPR001547">
    <property type="entry name" value="Glyco_hydro_5"/>
</dbReference>
<dbReference type="PROSITE" id="PS00659">
    <property type="entry name" value="GLYCOSYL_HYDROL_F5"/>
    <property type="match status" value="1"/>
</dbReference>
<dbReference type="PANTHER" id="PTHR31308">
    <property type="match status" value="1"/>
</dbReference>
<dbReference type="SUPFAM" id="SSF51445">
    <property type="entry name" value="(Trans)glycosidases"/>
    <property type="match status" value="2"/>
</dbReference>
<dbReference type="OrthoDB" id="9971853at2759"/>
<feature type="region of interest" description="Disordered" evidence="4">
    <location>
        <begin position="633"/>
        <end position="657"/>
    </location>
</feature>
<comment type="similarity">
    <text evidence="1">Belongs to the glycosyl hydrolase 5 (cellulase A) family.</text>
</comment>
<evidence type="ECO:0000313" key="8">
    <source>
        <dbReference type="Proteomes" id="UP000307173"/>
    </source>
</evidence>
<feature type="domain" description="Glycoside hydrolase family 5 C-terminal" evidence="6">
    <location>
        <begin position="696"/>
        <end position="784"/>
    </location>
</feature>
<dbReference type="GO" id="GO:0000272">
    <property type="term" value="P:polysaccharide catabolic process"/>
    <property type="evidence" value="ECO:0007669"/>
    <property type="project" value="InterPro"/>
</dbReference>
<organism evidence="7 8">
    <name type="scientific">Pichia inconspicua</name>
    <dbReference type="NCBI Taxonomy" id="52247"/>
    <lineage>
        <taxon>Eukaryota</taxon>
        <taxon>Fungi</taxon>
        <taxon>Dikarya</taxon>
        <taxon>Ascomycota</taxon>
        <taxon>Saccharomycotina</taxon>
        <taxon>Pichiomycetes</taxon>
        <taxon>Pichiales</taxon>
        <taxon>Pichiaceae</taxon>
        <taxon>Pichia</taxon>
    </lineage>
</organism>
<evidence type="ECO:0008006" key="9">
    <source>
        <dbReference type="Google" id="ProtNLM"/>
    </source>
</evidence>
<dbReference type="AlphaFoldDB" id="A0A4V4NG15"/>
<feature type="domain" description="Glycoside hydrolase family 5" evidence="5">
    <location>
        <begin position="107"/>
        <end position="172"/>
    </location>
</feature>
<proteinExistence type="inferred from homology"/>
<dbReference type="InterPro" id="IPR018087">
    <property type="entry name" value="Glyco_hydro_5_CS"/>
</dbReference>
<dbReference type="STRING" id="52247.A0A4V4NG15"/>